<dbReference type="FunFam" id="2.40.30.20:FF:000003">
    <property type="entry name" value="Riboflavin synthase, alpha subunit"/>
    <property type="match status" value="1"/>
</dbReference>
<sequence length="207" mass="22955">MFTGIVEELGSITAIDWKSEGARFHIQASKVLSDAKQGDSISVNGCCLTIVDHHAQGWCCDLVEETLNRTYFRTLQAGDHVNLERAIKYQDRLGGHLVQGHIDEIGQMTCKKPLKDGSWWVTIQAPPSLMRYIVHKGSIAIDGVSLTVAEIDHHHFSFAMIPHTAQATTFGIKGVGSLVNLEVDLMAKYIERLITPYQTDYSARTTS</sequence>
<dbReference type="NCBIfam" id="NF006767">
    <property type="entry name" value="PRK09289.1"/>
    <property type="match status" value="1"/>
</dbReference>
<comment type="pathway">
    <text evidence="3">Cofactor biosynthesis; riboflavin biosynthesis; riboflavin from 2-hydroxy-3-oxobutyl phosphate and 5-amino-6-(D-ribitylamino)uracil: step 2/2.</text>
</comment>
<dbReference type="Pfam" id="PF00677">
    <property type="entry name" value="Lum_binding"/>
    <property type="match status" value="2"/>
</dbReference>
<evidence type="ECO:0000256" key="6">
    <source>
        <dbReference type="ARBA" id="ARBA00013950"/>
    </source>
</evidence>
<feature type="domain" description="Lumazine-binding" evidence="12">
    <location>
        <begin position="1"/>
        <end position="96"/>
    </location>
</feature>
<feature type="domain" description="Lumazine-binding" evidence="12">
    <location>
        <begin position="97"/>
        <end position="194"/>
    </location>
</feature>
<dbReference type="AlphaFoldDB" id="A0A0U5JAK7"/>
<dbReference type="InterPro" id="IPR017938">
    <property type="entry name" value="Riboflavin_synthase-like_b-brl"/>
</dbReference>
<feature type="repeat" description="Lumazine-binding" evidence="11">
    <location>
        <begin position="1"/>
        <end position="96"/>
    </location>
</feature>
<proteinExistence type="predicted"/>
<evidence type="ECO:0000256" key="2">
    <source>
        <dbReference type="ARBA" id="ARBA00002803"/>
    </source>
</evidence>
<dbReference type="PATRIC" id="fig|389348.3.peg.1357"/>
<dbReference type="PROSITE" id="PS51177">
    <property type="entry name" value="LUMAZINE_BIND"/>
    <property type="match status" value="2"/>
</dbReference>
<evidence type="ECO:0000256" key="5">
    <source>
        <dbReference type="ARBA" id="ARBA00012827"/>
    </source>
</evidence>
<dbReference type="RefSeq" id="WP_032125626.1">
    <property type="nucleotide sequence ID" value="NZ_LN879502.1"/>
</dbReference>
<evidence type="ECO:0000256" key="1">
    <source>
        <dbReference type="ARBA" id="ARBA00000968"/>
    </source>
</evidence>
<evidence type="ECO:0000256" key="9">
    <source>
        <dbReference type="ARBA" id="ARBA00022737"/>
    </source>
</evidence>
<evidence type="ECO:0000256" key="4">
    <source>
        <dbReference type="ARBA" id="ARBA00011233"/>
    </source>
</evidence>
<keyword evidence="7" id="KW-0686">Riboflavin biosynthesis</keyword>
<dbReference type="FunFam" id="2.40.30.20:FF:000004">
    <property type="entry name" value="Riboflavin synthase, alpha subunit"/>
    <property type="match status" value="1"/>
</dbReference>
<dbReference type="CDD" id="cd00402">
    <property type="entry name" value="Riboflavin_synthase_like"/>
    <property type="match status" value="1"/>
</dbReference>
<dbReference type="InterPro" id="IPR026017">
    <property type="entry name" value="Lumazine-bd_dom"/>
</dbReference>
<evidence type="ECO:0000256" key="11">
    <source>
        <dbReference type="PROSITE-ProRule" id="PRU00524"/>
    </source>
</evidence>
<evidence type="ECO:0000259" key="12">
    <source>
        <dbReference type="PROSITE" id="PS51177"/>
    </source>
</evidence>
<dbReference type="InterPro" id="IPR001783">
    <property type="entry name" value="Lumazine-bd"/>
</dbReference>
<evidence type="ECO:0000313" key="14">
    <source>
        <dbReference type="Proteomes" id="UP000069902"/>
    </source>
</evidence>
<dbReference type="InterPro" id="IPR023366">
    <property type="entry name" value="ATP_synth_asu-like_sf"/>
</dbReference>
<feature type="repeat" description="Lumazine-binding" evidence="11">
    <location>
        <begin position="97"/>
        <end position="194"/>
    </location>
</feature>
<dbReference type="EC" id="2.5.1.9" evidence="5 10"/>
<dbReference type="STRING" id="389348.PNK_1223"/>
<evidence type="ECO:0000313" key="13">
    <source>
        <dbReference type="EMBL" id="CUI16840.1"/>
    </source>
</evidence>
<keyword evidence="9" id="KW-0677">Repeat</keyword>
<dbReference type="PIRSF" id="PIRSF000498">
    <property type="entry name" value="Riboflavin_syn_A"/>
    <property type="match status" value="1"/>
</dbReference>
<evidence type="ECO:0000256" key="7">
    <source>
        <dbReference type="ARBA" id="ARBA00022619"/>
    </source>
</evidence>
<dbReference type="FunCoup" id="A0A0U5JAK7">
    <property type="interactions" value="410"/>
</dbReference>
<evidence type="ECO:0000256" key="10">
    <source>
        <dbReference type="NCBIfam" id="TIGR00187"/>
    </source>
</evidence>
<evidence type="ECO:0000256" key="8">
    <source>
        <dbReference type="ARBA" id="ARBA00022679"/>
    </source>
</evidence>
<dbReference type="PANTHER" id="PTHR21098">
    <property type="entry name" value="RIBOFLAVIN SYNTHASE ALPHA CHAIN"/>
    <property type="match status" value="1"/>
</dbReference>
<dbReference type="Gene3D" id="2.40.30.20">
    <property type="match status" value="2"/>
</dbReference>
<keyword evidence="14" id="KW-1185">Reference proteome</keyword>
<dbReference type="KEGG" id="pnl:PNK_1223"/>
<dbReference type="NCBIfam" id="TIGR00187">
    <property type="entry name" value="ribE"/>
    <property type="match status" value="1"/>
</dbReference>
<evidence type="ECO:0000256" key="3">
    <source>
        <dbReference type="ARBA" id="ARBA00004887"/>
    </source>
</evidence>
<accession>A0A0U5JAK7</accession>
<comment type="subunit">
    <text evidence="4">Homotrimer.</text>
</comment>
<comment type="function">
    <text evidence="2">Catalyzes the dismutation of two molecules of 6,7-dimethyl-8-ribityllumazine, resulting in the formation of riboflavin and 5-amino-6-(D-ribitylamino)uracil.</text>
</comment>
<comment type="catalytic activity">
    <reaction evidence="1">
        <text>2 6,7-dimethyl-8-(1-D-ribityl)lumazine + H(+) = 5-amino-6-(D-ribitylamino)uracil + riboflavin</text>
        <dbReference type="Rhea" id="RHEA:20772"/>
        <dbReference type="ChEBI" id="CHEBI:15378"/>
        <dbReference type="ChEBI" id="CHEBI:15934"/>
        <dbReference type="ChEBI" id="CHEBI:57986"/>
        <dbReference type="ChEBI" id="CHEBI:58201"/>
        <dbReference type="EC" id="2.5.1.9"/>
    </reaction>
</comment>
<organism evidence="13 14">
    <name type="scientific">Candidatus Protochlamydia naegleriophila</name>
    <dbReference type="NCBI Taxonomy" id="389348"/>
    <lineage>
        <taxon>Bacteria</taxon>
        <taxon>Pseudomonadati</taxon>
        <taxon>Chlamydiota</taxon>
        <taxon>Chlamydiia</taxon>
        <taxon>Parachlamydiales</taxon>
        <taxon>Parachlamydiaceae</taxon>
        <taxon>Candidatus Protochlamydia</taxon>
    </lineage>
</organism>
<name>A0A0U5JAK7_9BACT</name>
<keyword evidence="8 13" id="KW-0808">Transferase</keyword>
<dbReference type="Proteomes" id="UP000069902">
    <property type="component" value="Chromosome cPNK"/>
</dbReference>
<dbReference type="EMBL" id="LN879502">
    <property type="protein sequence ID" value="CUI16840.1"/>
    <property type="molecule type" value="Genomic_DNA"/>
</dbReference>
<gene>
    <name evidence="13" type="primary">ribC</name>
    <name evidence="13" type="ORF">PNK_1223</name>
</gene>
<dbReference type="GO" id="GO:0009231">
    <property type="term" value="P:riboflavin biosynthetic process"/>
    <property type="evidence" value="ECO:0007669"/>
    <property type="project" value="UniProtKB-KW"/>
</dbReference>
<dbReference type="NCBIfam" id="NF009566">
    <property type="entry name" value="PRK13020.1"/>
    <property type="match status" value="1"/>
</dbReference>
<dbReference type="InParanoid" id="A0A0U5JAK7"/>
<protein>
    <recommendedName>
        <fullName evidence="6 10">Riboflavin synthase</fullName>
        <ecNumber evidence="5 10">2.5.1.9</ecNumber>
    </recommendedName>
</protein>
<reference evidence="14" key="1">
    <citation type="submission" date="2015-09" db="EMBL/GenBank/DDBJ databases">
        <authorList>
            <person name="Bertelli C."/>
        </authorList>
    </citation>
    <scope>NUCLEOTIDE SEQUENCE [LARGE SCALE GENOMIC DNA]</scope>
    <source>
        <strain evidence="14">KNic</strain>
    </source>
</reference>
<dbReference type="SUPFAM" id="SSF63380">
    <property type="entry name" value="Riboflavin synthase domain-like"/>
    <property type="match status" value="2"/>
</dbReference>
<dbReference type="GO" id="GO:0004746">
    <property type="term" value="F:riboflavin synthase activity"/>
    <property type="evidence" value="ECO:0007669"/>
    <property type="project" value="UniProtKB-UniRule"/>
</dbReference>
<dbReference type="PANTHER" id="PTHR21098:SF0">
    <property type="entry name" value="RIBOFLAVIN SYNTHASE"/>
    <property type="match status" value="1"/>
</dbReference>